<reference evidence="1 2" key="1">
    <citation type="submission" date="2024-01" db="EMBL/GenBank/DDBJ databases">
        <title>Genome assemblies of Stephania.</title>
        <authorList>
            <person name="Yang L."/>
        </authorList>
    </citation>
    <scope>NUCLEOTIDE SEQUENCE [LARGE SCALE GENOMIC DNA]</scope>
    <source>
        <strain evidence="1">YNDBR</strain>
        <tissue evidence="1">Leaf</tissue>
    </source>
</reference>
<evidence type="ECO:0000313" key="2">
    <source>
        <dbReference type="Proteomes" id="UP001420932"/>
    </source>
</evidence>
<organism evidence="1 2">
    <name type="scientific">Stephania yunnanensis</name>
    <dbReference type="NCBI Taxonomy" id="152371"/>
    <lineage>
        <taxon>Eukaryota</taxon>
        <taxon>Viridiplantae</taxon>
        <taxon>Streptophyta</taxon>
        <taxon>Embryophyta</taxon>
        <taxon>Tracheophyta</taxon>
        <taxon>Spermatophyta</taxon>
        <taxon>Magnoliopsida</taxon>
        <taxon>Ranunculales</taxon>
        <taxon>Menispermaceae</taxon>
        <taxon>Menispermoideae</taxon>
        <taxon>Cissampelideae</taxon>
        <taxon>Stephania</taxon>
    </lineage>
</organism>
<dbReference type="Proteomes" id="UP001420932">
    <property type="component" value="Unassembled WGS sequence"/>
</dbReference>
<keyword evidence="2" id="KW-1185">Reference proteome</keyword>
<sequence>MAISDIAFQADQNENMFIVEIDLDPLASIAVDLTSEIVSDNDEFEMNADDEKDDEFISSLDNGSEDELHPSFVVARKMSLDFKSGYLKEGWKWKYVPQSQRDIYWLRWKAELTRRLEEMSTQSPDTSIDEDVVYLEVVPEVKGRVYGLGSQGYHRSISLGKQAHLEDQRMDLMSSKSSSGTTRGCKKHCRRSEWNDKIKCRGTRWNAKKKIERCRTVCTVVAFGIGVAYKEGVDKASLFLLGFGWDTLC</sequence>
<gene>
    <name evidence="1" type="ORF">Syun_002065</name>
</gene>
<protein>
    <submittedName>
        <fullName evidence="1">Uncharacterized protein</fullName>
    </submittedName>
</protein>
<dbReference type="AlphaFoldDB" id="A0AAP0LFV5"/>
<accession>A0AAP0LFV5</accession>
<evidence type="ECO:0000313" key="1">
    <source>
        <dbReference type="EMBL" id="KAK9169925.1"/>
    </source>
</evidence>
<proteinExistence type="predicted"/>
<comment type="caution">
    <text evidence="1">The sequence shown here is derived from an EMBL/GenBank/DDBJ whole genome shotgun (WGS) entry which is preliminary data.</text>
</comment>
<dbReference type="EMBL" id="JBBNAF010000001">
    <property type="protein sequence ID" value="KAK9169925.1"/>
    <property type="molecule type" value="Genomic_DNA"/>
</dbReference>
<name>A0AAP0LFV5_9MAGN</name>